<dbReference type="PANTHER" id="PTHR18034">
    <property type="entry name" value="CELL CYCLE CONTROL PROTEIN CWF22-RELATED"/>
    <property type="match status" value="1"/>
</dbReference>
<evidence type="ECO:0000256" key="1">
    <source>
        <dbReference type="SAM" id="MobiDB-lite"/>
    </source>
</evidence>
<dbReference type="EMBL" id="OC939333">
    <property type="protein sequence ID" value="CAD7661659.1"/>
    <property type="molecule type" value="Genomic_DNA"/>
</dbReference>
<feature type="compositionally biased region" description="Basic and acidic residues" evidence="1">
    <location>
        <begin position="71"/>
        <end position="84"/>
    </location>
</feature>
<feature type="transmembrane region" description="Helical" evidence="2">
    <location>
        <begin position="309"/>
        <end position="328"/>
    </location>
</feature>
<dbReference type="EMBL" id="CAJPVJ010024508">
    <property type="protein sequence ID" value="CAG2178795.1"/>
    <property type="molecule type" value="Genomic_DNA"/>
</dbReference>
<dbReference type="InterPro" id="IPR016024">
    <property type="entry name" value="ARM-type_fold"/>
</dbReference>
<dbReference type="AlphaFoldDB" id="A0A7R9QYH6"/>
<feature type="compositionally biased region" description="Acidic residues" evidence="1">
    <location>
        <begin position="146"/>
        <end position="190"/>
    </location>
</feature>
<dbReference type="InterPro" id="IPR050781">
    <property type="entry name" value="CWC22_splicing_factor"/>
</dbReference>
<reference evidence="4" key="1">
    <citation type="submission" date="2020-11" db="EMBL/GenBank/DDBJ databases">
        <authorList>
            <person name="Tran Van P."/>
        </authorList>
    </citation>
    <scope>NUCLEOTIDE SEQUENCE</scope>
</reference>
<keyword evidence="2" id="KW-0472">Membrane</keyword>
<dbReference type="Gene3D" id="1.25.40.180">
    <property type="match status" value="1"/>
</dbReference>
<dbReference type="PANTHER" id="PTHR18034:SF4">
    <property type="entry name" value="NUCLEOLAR MIF4G DOMAIN-CONTAINING PROTEIN 1"/>
    <property type="match status" value="1"/>
</dbReference>
<dbReference type="SUPFAM" id="SSF48371">
    <property type="entry name" value="ARM repeat"/>
    <property type="match status" value="1"/>
</dbReference>
<dbReference type="Pfam" id="PF02854">
    <property type="entry name" value="MIF4G"/>
    <property type="match status" value="1"/>
</dbReference>
<dbReference type="InterPro" id="IPR003890">
    <property type="entry name" value="MIF4G-like_typ-3"/>
</dbReference>
<keyword evidence="5" id="KW-1185">Reference proteome</keyword>
<proteinExistence type="predicted"/>
<dbReference type="GO" id="GO:0005730">
    <property type="term" value="C:nucleolus"/>
    <property type="evidence" value="ECO:0007669"/>
    <property type="project" value="TreeGrafter"/>
</dbReference>
<feature type="region of interest" description="Disordered" evidence="1">
    <location>
        <begin position="128"/>
        <end position="200"/>
    </location>
</feature>
<protein>
    <recommendedName>
        <fullName evidence="3">MIF4G domain-containing protein</fullName>
    </recommendedName>
</protein>
<name>A0A7R9QYH6_9ACAR</name>
<evidence type="ECO:0000313" key="4">
    <source>
        <dbReference type="EMBL" id="CAD7661659.1"/>
    </source>
</evidence>
<sequence length="495" mass="57454">MKSRRIERKNARKEKKMRRNLHSLRKSNKTPEDVVQDMTPAVEPKNHKMEAKDDIKKDRKVKPKANKRQLTLREKRDIEREEKEVKRLEKKLKLNRRKKNGKRVTTLPKSFKEDGLGYILELFDENNDNKFDKESDSESNAKDLDEVNDSDNFDNESDVDEEVEDEDMESEDMQSDDNLGEESEEESETEEKEKKTTNELKEDIYGFIRDGSGNIVKQSPDLKKPIDSSVSNQLLRQMRGALNRLTVNNVMTISSQIRQMFEQNSRHDVNEALFTCIKMGGHAIHSLVVIFDDLLKQMSTNETKRMDNLVLLIVNLYVCGLIDLSLIYEILMKFCDNFTEKCIELINLILKSVGFILRKDSAIKMKEFIVRVQNEAKNVDKNSLSGTRITFLLDSLMAIKNNNMTKFKGYGTEVDVKLIENTLKSTIKKSRVHSMSGSCEAILKSSHWYSFTQNFDAINLDKKQTNFNFNKTVDSQTNERLVKALRLNTPLRRDI</sequence>
<evidence type="ECO:0000313" key="5">
    <source>
        <dbReference type="Proteomes" id="UP000728032"/>
    </source>
</evidence>
<accession>A0A7R9QYH6</accession>
<dbReference type="OrthoDB" id="10260961at2759"/>
<feature type="compositionally biased region" description="Basic and acidic residues" evidence="1">
    <location>
        <begin position="128"/>
        <end position="145"/>
    </location>
</feature>
<feature type="compositionally biased region" description="Basic residues" evidence="1">
    <location>
        <begin position="1"/>
        <end position="28"/>
    </location>
</feature>
<dbReference type="GO" id="GO:0042274">
    <property type="term" value="P:ribosomal small subunit biogenesis"/>
    <property type="evidence" value="ECO:0007669"/>
    <property type="project" value="TreeGrafter"/>
</dbReference>
<gene>
    <name evidence="4" type="ORF">ONB1V03_LOCUS18219</name>
</gene>
<organism evidence="4">
    <name type="scientific">Oppiella nova</name>
    <dbReference type="NCBI Taxonomy" id="334625"/>
    <lineage>
        <taxon>Eukaryota</taxon>
        <taxon>Metazoa</taxon>
        <taxon>Ecdysozoa</taxon>
        <taxon>Arthropoda</taxon>
        <taxon>Chelicerata</taxon>
        <taxon>Arachnida</taxon>
        <taxon>Acari</taxon>
        <taxon>Acariformes</taxon>
        <taxon>Sarcoptiformes</taxon>
        <taxon>Oribatida</taxon>
        <taxon>Brachypylina</taxon>
        <taxon>Oppioidea</taxon>
        <taxon>Oppiidae</taxon>
        <taxon>Oppiella</taxon>
    </lineage>
</organism>
<feature type="domain" description="MIF4G" evidence="3">
    <location>
        <begin position="291"/>
        <end position="403"/>
    </location>
</feature>
<evidence type="ECO:0000259" key="3">
    <source>
        <dbReference type="Pfam" id="PF02854"/>
    </source>
</evidence>
<evidence type="ECO:0000256" key="2">
    <source>
        <dbReference type="SAM" id="Phobius"/>
    </source>
</evidence>
<feature type="compositionally biased region" description="Basic residues" evidence="1">
    <location>
        <begin position="58"/>
        <end position="67"/>
    </location>
</feature>
<feature type="compositionally biased region" description="Basic and acidic residues" evidence="1">
    <location>
        <begin position="191"/>
        <end position="200"/>
    </location>
</feature>
<feature type="non-terminal residue" evidence="4">
    <location>
        <position position="495"/>
    </location>
</feature>
<dbReference type="GO" id="GO:0003723">
    <property type="term" value="F:RNA binding"/>
    <property type="evidence" value="ECO:0007669"/>
    <property type="project" value="InterPro"/>
</dbReference>
<dbReference type="Proteomes" id="UP000728032">
    <property type="component" value="Unassembled WGS sequence"/>
</dbReference>
<keyword evidence="2" id="KW-0812">Transmembrane</keyword>
<feature type="region of interest" description="Disordered" evidence="1">
    <location>
        <begin position="1"/>
        <end position="84"/>
    </location>
</feature>
<feature type="compositionally biased region" description="Basic and acidic residues" evidence="1">
    <location>
        <begin position="44"/>
        <end position="57"/>
    </location>
</feature>
<keyword evidence="2" id="KW-1133">Transmembrane helix</keyword>